<accession>A0AA36AHZ2</accession>
<name>A0AA36AHZ2_OCTVU</name>
<evidence type="ECO:0000313" key="3">
    <source>
        <dbReference type="Proteomes" id="UP001162480"/>
    </source>
</evidence>
<keyword evidence="1" id="KW-0472">Membrane</keyword>
<keyword evidence="1" id="KW-0812">Transmembrane</keyword>
<keyword evidence="1" id="KW-1133">Transmembrane helix</keyword>
<organism evidence="2 3">
    <name type="scientific">Octopus vulgaris</name>
    <name type="common">Common octopus</name>
    <dbReference type="NCBI Taxonomy" id="6645"/>
    <lineage>
        <taxon>Eukaryota</taxon>
        <taxon>Metazoa</taxon>
        <taxon>Spiralia</taxon>
        <taxon>Lophotrochozoa</taxon>
        <taxon>Mollusca</taxon>
        <taxon>Cephalopoda</taxon>
        <taxon>Coleoidea</taxon>
        <taxon>Octopodiformes</taxon>
        <taxon>Octopoda</taxon>
        <taxon>Incirrata</taxon>
        <taxon>Octopodidae</taxon>
        <taxon>Octopus</taxon>
    </lineage>
</organism>
<dbReference type="Proteomes" id="UP001162480">
    <property type="component" value="Chromosome 1"/>
</dbReference>
<evidence type="ECO:0000256" key="1">
    <source>
        <dbReference type="SAM" id="Phobius"/>
    </source>
</evidence>
<feature type="transmembrane region" description="Helical" evidence="1">
    <location>
        <begin position="29"/>
        <end position="49"/>
    </location>
</feature>
<proteinExistence type="predicted"/>
<gene>
    <name evidence="2" type="ORF">OCTVUL_1B017813</name>
</gene>
<protein>
    <submittedName>
        <fullName evidence="2">Uncharacterized protein</fullName>
    </submittedName>
</protein>
<evidence type="ECO:0000313" key="2">
    <source>
        <dbReference type="EMBL" id="CAI9715843.1"/>
    </source>
</evidence>
<dbReference type="EMBL" id="OX597814">
    <property type="protein sequence ID" value="CAI9715843.1"/>
    <property type="molecule type" value="Genomic_DNA"/>
</dbReference>
<sequence>MKSCASPNHVQVINKGEVSTTPKARGSSFLLLTISLATVYICLFLYSIATKHHHHNINNSNKIPKAAAE</sequence>
<keyword evidence="3" id="KW-1185">Reference proteome</keyword>
<dbReference type="AlphaFoldDB" id="A0AA36AHZ2"/>
<reference evidence="2" key="1">
    <citation type="submission" date="2023-08" db="EMBL/GenBank/DDBJ databases">
        <authorList>
            <person name="Alioto T."/>
            <person name="Alioto T."/>
            <person name="Gomez Garrido J."/>
        </authorList>
    </citation>
    <scope>NUCLEOTIDE SEQUENCE</scope>
</reference>